<sequence length="496" mass="53634">MFEHAFGVEAEDELDVELDSLCENFCSEVGLGVGLYCAITGLPLSGGSRASVRSRGRLHGAVAYLCLIAIQDFVKVIRVRVGVISFYTILRFVEEFEAGAGREQAVLPQAASAAIPSLAMPEKGKAPMSHVLRRDGIAGQKTALGKAMGRCQALAIEAMKIGLGAPRVRVTEATAAGSGRMRTDYVGDGEKGKSASRASSVASLSEADAGSVKVVGEGGERKFGGKVSSTYPPIFKARPQESYVEWKQSVEFWIGGEGGQLLAELIGPRMVVQLKERAAQLVKLLGNADGNGPDSKQFIFEEVDILEPWSGEYLESYVTRALIYRTLLLAMDGSMTIGETFYVGHLVDHAHLTRRACAMVKTKAGSETDEFLVTNAFIELASELEGEQGYPIGASEPNATKEWLLQGEEGKGRPVPNRLPRAALAAEQLDGDTVTDLDDYGDESLDGEDYTPELHVAVNEAFGIQHRAKQKIAEGGKLRQYYRRPDLEERKRALAE</sequence>
<feature type="compositionally biased region" description="Basic and acidic residues" evidence="1">
    <location>
        <begin position="181"/>
        <end position="193"/>
    </location>
</feature>
<accession>A0A812R3E6</accession>
<reference evidence="2" key="1">
    <citation type="submission" date="2021-02" db="EMBL/GenBank/DDBJ databases">
        <authorList>
            <person name="Dougan E. K."/>
            <person name="Rhodes N."/>
            <person name="Thang M."/>
            <person name="Chan C."/>
        </authorList>
    </citation>
    <scope>NUCLEOTIDE SEQUENCE</scope>
</reference>
<evidence type="ECO:0000313" key="2">
    <source>
        <dbReference type="EMBL" id="CAE7417225.1"/>
    </source>
</evidence>
<dbReference type="AlphaFoldDB" id="A0A812R3E6"/>
<dbReference type="EMBL" id="CAJNIZ010018856">
    <property type="protein sequence ID" value="CAE7417225.1"/>
    <property type="molecule type" value="Genomic_DNA"/>
</dbReference>
<evidence type="ECO:0000313" key="3">
    <source>
        <dbReference type="Proteomes" id="UP000649617"/>
    </source>
</evidence>
<protein>
    <submittedName>
        <fullName evidence="2">Uncharacterized protein</fullName>
    </submittedName>
</protein>
<evidence type="ECO:0000256" key="1">
    <source>
        <dbReference type="SAM" id="MobiDB-lite"/>
    </source>
</evidence>
<comment type="caution">
    <text evidence="2">The sequence shown here is derived from an EMBL/GenBank/DDBJ whole genome shotgun (WGS) entry which is preliminary data.</text>
</comment>
<name>A0A812R3E6_SYMPI</name>
<keyword evidence="3" id="KW-1185">Reference proteome</keyword>
<feature type="region of interest" description="Disordered" evidence="1">
    <location>
        <begin position="181"/>
        <end position="200"/>
    </location>
</feature>
<organism evidence="2 3">
    <name type="scientific">Symbiodinium pilosum</name>
    <name type="common">Dinoflagellate</name>
    <dbReference type="NCBI Taxonomy" id="2952"/>
    <lineage>
        <taxon>Eukaryota</taxon>
        <taxon>Sar</taxon>
        <taxon>Alveolata</taxon>
        <taxon>Dinophyceae</taxon>
        <taxon>Suessiales</taxon>
        <taxon>Symbiodiniaceae</taxon>
        <taxon>Symbiodinium</taxon>
    </lineage>
</organism>
<dbReference type="Proteomes" id="UP000649617">
    <property type="component" value="Unassembled WGS sequence"/>
</dbReference>
<dbReference type="OrthoDB" id="415372at2759"/>
<gene>
    <name evidence="2" type="ORF">SPIL2461_LOCUS10283</name>
</gene>
<proteinExistence type="predicted"/>